<feature type="region of interest" description="Disordered" evidence="1">
    <location>
        <begin position="1"/>
        <end position="80"/>
    </location>
</feature>
<feature type="compositionally biased region" description="Polar residues" evidence="1">
    <location>
        <begin position="62"/>
        <end position="80"/>
    </location>
</feature>
<dbReference type="AlphaFoldDB" id="A0A822GFH4"/>
<gene>
    <name evidence="2" type="ORF">QYT958_LOCUS47969</name>
</gene>
<proteinExistence type="predicted"/>
<comment type="caution">
    <text evidence="2">The sequence shown here is derived from an EMBL/GenBank/DDBJ whole genome shotgun (WGS) entry which is preliminary data.</text>
</comment>
<protein>
    <submittedName>
        <fullName evidence="2">Uncharacterized protein</fullName>
    </submittedName>
</protein>
<feature type="non-terminal residue" evidence="2">
    <location>
        <position position="1"/>
    </location>
</feature>
<accession>A0A822GFH4</accession>
<evidence type="ECO:0000313" key="2">
    <source>
        <dbReference type="EMBL" id="CAF5143844.1"/>
    </source>
</evidence>
<dbReference type="Proteomes" id="UP000663848">
    <property type="component" value="Unassembled WGS sequence"/>
</dbReference>
<sequence length="80" mass="8706">TGFMRPNFNPNFPTPPQFLPPNHPFPPGFPLQPRLPIPPLTTLSVISQTQPGSISDTHRSSHSTNASETDSLDRSSSPSQ</sequence>
<feature type="compositionally biased region" description="Pro residues" evidence="1">
    <location>
        <begin position="12"/>
        <end position="39"/>
    </location>
</feature>
<feature type="compositionally biased region" description="Low complexity" evidence="1">
    <location>
        <begin position="1"/>
        <end position="11"/>
    </location>
</feature>
<evidence type="ECO:0000256" key="1">
    <source>
        <dbReference type="SAM" id="MobiDB-lite"/>
    </source>
</evidence>
<evidence type="ECO:0000313" key="3">
    <source>
        <dbReference type="Proteomes" id="UP000663848"/>
    </source>
</evidence>
<organism evidence="2 3">
    <name type="scientific">Rotaria socialis</name>
    <dbReference type="NCBI Taxonomy" id="392032"/>
    <lineage>
        <taxon>Eukaryota</taxon>
        <taxon>Metazoa</taxon>
        <taxon>Spiralia</taxon>
        <taxon>Gnathifera</taxon>
        <taxon>Rotifera</taxon>
        <taxon>Eurotatoria</taxon>
        <taxon>Bdelloidea</taxon>
        <taxon>Philodinida</taxon>
        <taxon>Philodinidae</taxon>
        <taxon>Rotaria</taxon>
    </lineage>
</organism>
<reference evidence="2" key="1">
    <citation type="submission" date="2021-02" db="EMBL/GenBank/DDBJ databases">
        <authorList>
            <person name="Nowell W R."/>
        </authorList>
    </citation>
    <scope>NUCLEOTIDE SEQUENCE</scope>
</reference>
<feature type="non-terminal residue" evidence="2">
    <location>
        <position position="80"/>
    </location>
</feature>
<dbReference type="EMBL" id="CAJOBR010093201">
    <property type="protein sequence ID" value="CAF5143844.1"/>
    <property type="molecule type" value="Genomic_DNA"/>
</dbReference>
<feature type="compositionally biased region" description="Polar residues" evidence="1">
    <location>
        <begin position="41"/>
        <end position="55"/>
    </location>
</feature>
<name>A0A822GFH4_9BILA</name>